<dbReference type="Proteomes" id="UP000182517">
    <property type="component" value="Chromosome"/>
</dbReference>
<comment type="miscellaneous">
    <text evidence="9">During catalysis, the active site Cys acts as a nucleophile attacking the alpha-carbonyl group of tRNA-bound glutamate with the formation of a thioester intermediate between enzyme and glutamate, and the concomitant release of tRNA(Glu). The thioester intermediate is finally reduced by direct hydride transfer from NADPH, to form the product GSA.</text>
</comment>
<dbReference type="EMBL" id="CP015519">
    <property type="protein sequence ID" value="APG28509.1"/>
    <property type="molecule type" value="Genomic_DNA"/>
</dbReference>
<dbReference type="InterPro" id="IPR036343">
    <property type="entry name" value="GluRdtase_N_sf"/>
</dbReference>
<evidence type="ECO:0000313" key="19">
    <source>
        <dbReference type="Proteomes" id="UP000182517"/>
    </source>
</evidence>
<dbReference type="KEGG" id="pef:A7E78_12055"/>
<comment type="catalytic activity">
    <reaction evidence="7 9 14">
        <text>(S)-4-amino-5-oxopentanoate + tRNA(Glu) + NADP(+) = L-glutamyl-tRNA(Glu) + NADPH + H(+)</text>
        <dbReference type="Rhea" id="RHEA:12344"/>
        <dbReference type="Rhea" id="RHEA-COMP:9663"/>
        <dbReference type="Rhea" id="RHEA-COMP:9680"/>
        <dbReference type="ChEBI" id="CHEBI:15378"/>
        <dbReference type="ChEBI" id="CHEBI:57501"/>
        <dbReference type="ChEBI" id="CHEBI:57783"/>
        <dbReference type="ChEBI" id="CHEBI:58349"/>
        <dbReference type="ChEBI" id="CHEBI:78442"/>
        <dbReference type="ChEBI" id="CHEBI:78520"/>
        <dbReference type="EC" id="1.2.1.70"/>
    </reaction>
</comment>
<evidence type="ECO:0000256" key="4">
    <source>
        <dbReference type="ARBA" id="ARBA00022857"/>
    </source>
</evidence>
<comment type="domain">
    <text evidence="9">Possesses an unusual extended V-shaped dimeric structure with each monomer consisting of three distinct domains arranged along a curved 'spinal' alpha-helix. The N-terminal catalytic domain specifically recognizes the glutamate moiety of the substrate. The second domain is the NADPH-binding domain, and the third C-terminal domain is responsible for dimerization.</text>
</comment>
<name>A0A1L3GRE0_9BACT</name>
<dbReference type="SUPFAM" id="SSF69742">
    <property type="entry name" value="Glutamyl tRNA-reductase catalytic, N-terminal domain"/>
    <property type="match status" value="1"/>
</dbReference>
<dbReference type="Pfam" id="PF01488">
    <property type="entry name" value="Shikimate_DH"/>
    <property type="match status" value="1"/>
</dbReference>
<dbReference type="SUPFAM" id="SSF51735">
    <property type="entry name" value="NAD(P)-binding Rossmann-fold domains"/>
    <property type="match status" value="1"/>
</dbReference>
<dbReference type="InterPro" id="IPR015895">
    <property type="entry name" value="4pyrrol_synth_GluRdtase_N"/>
</dbReference>
<sequence length="429" mass="48070">MQIVAVGLNHKSAPVSIREQIAFAPERQEEALSQLVATPEILEGLLLSTCNRVELYACSHDGAAAANRLKTFLAEFHGVAEASLTTHLYEFHAEQAIRHLFRVAASLDSMIIGEPQILGQLKNAFAVAEDCRSVGLILTRLLHKTFSVAKRVRSETAIACQAVSISYSAVELARKIFGSLQDRSVMIIGAGEMCELAARHLVNHQTAGLLVANRTFERALELAKQFDGRAVPFNDFSDYLPQVDIVLASTAATGYLLTRSQVEKVIKQRKNRPMFFIDIAVPRNIEPAVNQVDNAYLYDIDDLQNVIDANVKERRKAADKAETIIDQEIDRFQRWLRDLELAPTIRDLQQQLEGVRQRELDKTFSQLQTLGPEERQAIDACTGAIIKKILHRPITILKERRHDMSGEQYLDAVRMLFGLDGETVDKEQD</sequence>
<keyword evidence="6 9" id="KW-0627">Porphyrin biosynthesis</keyword>
<dbReference type="InterPro" id="IPR036453">
    <property type="entry name" value="GluRdtase_dimer_dom_sf"/>
</dbReference>
<dbReference type="InterPro" id="IPR015896">
    <property type="entry name" value="4pyrrol_synth_GluRdtase_dimer"/>
</dbReference>
<evidence type="ECO:0000256" key="11">
    <source>
        <dbReference type="PIRSR" id="PIRSR000445-2"/>
    </source>
</evidence>
<protein>
    <recommendedName>
        <fullName evidence="8 9">Glutamyl-tRNA reductase</fullName>
        <shortName evidence="9">GluTR</shortName>
        <ecNumber evidence="3 9">1.2.1.70</ecNumber>
    </recommendedName>
</protein>
<dbReference type="PIRSF" id="PIRSF000445">
    <property type="entry name" value="4pyrrol_synth_GluRdtase"/>
    <property type="match status" value="1"/>
</dbReference>
<dbReference type="PANTHER" id="PTHR43013:SF1">
    <property type="entry name" value="GLUTAMYL-TRNA REDUCTASE"/>
    <property type="match status" value="1"/>
</dbReference>
<feature type="site" description="Important for activity" evidence="9 13">
    <location>
        <position position="99"/>
    </location>
</feature>
<evidence type="ECO:0000259" key="15">
    <source>
        <dbReference type="Pfam" id="PF00745"/>
    </source>
</evidence>
<keyword evidence="19" id="KW-1185">Reference proteome</keyword>
<comment type="similarity">
    <text evidence="2 9 14">Belongs to the glutamyl-tRNA reductase family.</text>
</comment>
<dbReference type="HAMAP" id="MF_00087">
    <property type="entry name" value="Glu_tRNA_reductase"/>
    <property type="match status" value="1"/>
</dbReference>
<dbReference type="Gene3D" id="3.40.50.720">
    <property type="entry name" value="NAD(P)-binding Rossmann-like Domain"/>
    <property type="match status" value="1"/>
</dbReference>
<dbReference type="PROSITE" id="PS00747">
    <property type="entry name" value="GLUTR"/>
    <property type="match status" value="1"/>
</dbReference>
<dbReference type="RefSeq" id="WP_072284536.1">
    <property type="nucleotide sequence ID" value="NZ_CP015519.1"/>
</dbReference>
<evidence type="ECO:0000259" key="16">
    <source>
        <dbReference type="Pfam" id="PF01488"/>
    </source>
</evidence>
<dbReference type="InterPro" id="IPR000343">
    <property type="entry name" value="4pyrrol_synth_GluRdtase"/>
</dbReference>
<dbReference type="FunFam" id="3.40.50.720:FF:000031">
    <property type="entry name" value="Glutamyl-tRNA reductase"/>
    <property type="match status" value="1"/>
</dbReference>
<comment type="pathway">
    <text evidence="1 9 14">Porphyrin-containing compound metabolism; protoporphyrin-IX biosynthesis; 5-aminolevulinate from L-glutamyl-tRNA(Glu): step 1/2.</text>
</comment>
<proteinExistence type="inferred from homology"/>
<dbReference type="EC" id="1.2.1.70" evidence="3 9"/>
<feature type="domain" description="Tetrapyrrole biosynthesis glutamyl-tRNA reductase dimerisation" evidence="15">
    <location>
        <begin position="320"/>
        <end position="419"/>
    </location>
</feature>
<evidence type="ECO:0000256" key="13">
    <source>
        <dbReference type="PIRSR" id="PIRSR000445-4"/>
    </source>
</evidence>
<dbReference type="GO" id="GO:0050661">
    <property type="term" value="F:NADP binding"/>
    <property type="evidence" value="ECO:0007669"/>
    <property type="project" value="InterPro"/>
</dbReference>
<gene>
    <name evidence="9" type="primary">hemA</name>
    <name evidence="18" type="ORF">A7E78_12055</name>
</gene>
<evidence type="ECO:0000256" key="10">
    <source>
        <dbReference type="PIRSR" id="PIRSR000445-1"/>
    </source>
</evidence>
<evidence type="ECO:0000256" key="6">
    <source>
        <dbReference type="ARBA" id="ARBA00023244"/>
    </source>
</evidence>
<dbReference type="InterPro" id="IPR006151">
    <property type="entry name" value="Shikm_DH/Glu-tRNA_Rdtase"/>
</dbReference>
<dbReference type="SUPFAM" id="SSF69075">
    <property type="entry name" value="Glutamyl tRNA-reductase dimerization domain"/>
    <property type="match status" value="1"/>
</dbReference>
<comment type="function">
    <text evidence="9">Catalyzes the NADPH-dependent reduction of glutamyl-tRNA(Glu) to glutamate 1-semialdehyde (GSA).</text>
</comment>
<dbReference type="GO" id="GO:0019353">
    <property type="term" value="P:protoporphyrinogen IX biosynthetic process from glutamate"/>
    <property type="evidence" value="ECO:0007669"/>
    <property type="project" value="TreeGrafter"/>
</dbReference>
<comment type="subunit">
    <text evidence="9">Homodimer.</text>
</comment>
<feature type="active site" description="Nucleophile" evidence="9 10">
    <location>
        <position position="50"/>
    </location>
</feature>
<evidence type="ECO:0000256" key="9">
    <source>
        <dbReference type="HAMAP-Rule" id="MF_00087"/>
    </source>
</evidence>
<feature type="binding site" evidence="9 11">
    <location>
        <position position="120"/>
    </location>
    <ligand>
        <name>substrate</name>
    </ligand>
</feature>
<dbReference type="InterPro" id="IPR018214">
    <property type="entry name" value="GluRdtase_CS"/>
</dbReference>
<dbReference type="CDD" id="cd05213">
    <property type="entry name" value="NAD_bind_Glutamyl_tRNA_reduct"/>
    <property type="match status" value="1"/>
</dbReference>
<feature type="domain" description="Glutamyl-tRNA reductase N-terminal" evidence="17">
    <location>
        <begin position="6"/>
        <end position="156"/>
    </location>
</feature>
<feature type="binding site" evidence="9 11">
    <location>
        <position position="109"/>
    </location>
    <ligand>
        <name>substrate</name>
    </ligand>
</feature>
<dbReference type="STRING" id="1842532.A7E78_12055"/>
<dbReference type="Pfam" id="PF00745">
    <property type="entry name" value="GlutR_dimer"/>
    <property type="match status" value="1"/>
</dbReference>
<dbReference type="Pfam" id="PF05201">
    <property type="entry name" value="GlutR_N"/>
    <property type="match status" value="1"/>
</dbReference>
<evidence type="ECO:0000256" key="5">
    <source>
        <dbReference type="ARBA" id="ARBA00023002"/>
    </source>
</evidence>
<evidence type="ECO:0000259" key="17">
    <source>
        <dbReference type="Pfam" id="PF05201"/>
    </source>
</evidence>
<evidence type="ECO:0000256" key="1">
    <source>
        <dbReference type="ARBA" id="ARBA00005059"/>
    </source>
</evidence>
<dbReference type="FunFam" id="3.30.460.30:FF:000001">
    <property type="entry name" value="Glutamyl-tRNA reductase"/>
    <property type="match status" value="1"/>
</dbReference>
<feature type="binding site" evidence="9 11">
    <location>
        <begin position="114"/>
        <end position="116"/>
    </location>
    <ligand>
        <name>substrate</name>
    </ligand>
</feature>
<evidence type="ECO:0000256" key="2">
    <source>
        <dbReference type="ARBA" id="ARBA00005916"/>
    </source>
</evidence>
<evidence type="ECO:0000256" key="3">
    <source>
        <dbReference type="ARBA" id="ARBA00012970"/>
    </source>
</evidence>
<feature type="binding site" evidence="9 11">
    <location>
        <begin position="49"/>
        <end position="52"/>
    </location>
    <ligand>
        <name>substrate</name>
    </ligand>
</feature>
<evidence type="ECO:0000256" key="8">
    <source>
        <dbReference type="ARBA" id="ARBA00068659"/>
    </source>
</evidence>
<evidence type="ECO:0000256" key="14">
    <source>
        <dbReference type="RuleBase" id="RU000584"/>
    </source>
</evidence>
<keyword evidence="4 9" id="KW-0521">NADP</keyword>
<dbReference type="OrthoDB" id="110209at2"/>
<evidence type="ECO:0000256" key="12">
    <source>
        <dbReference type="PIRSR" id="PIRSR000445-3"/>
    </source>
</evidence>
<dbReference type="GO" id="GO:0008883">
    <property type="term" value="F:glutamyl-tRNA reductase activity"/>
    <property type="evidence" value="ECO:0007669"/>
    <property type="project" value="UniProtKB-UniRule"/>
</dbReference>
<evidence type="ECO:0000256" key="7">
    <source>
        <dbReference type="ARBA" id="ARBA00047464"/>
    </source>
</evidence>
<feature type="binding site" evidence="9 12">
    <location>
        <begin position="189"/>
        <end position="194"/>
    </location>
    <ligand>
        <name>NADP(+)</name>
        <dbReference type="ChEBI" id="CHEBI:58349"/>
    </ligand>
</feature>
<dbReference type="UniPathway" id="UPA00251">
    <property type="reaction ID" value="UER00316"/>
</dbReference>
<keyword evidence="5 9" id="KW-0560">Oxidoreductase</keyword>
<dbReference type="PANTHER" id="PTHR43013">
    <property type="entry name" value="GLUTAMYL-TRNA REDUCTASE"/>
    <property type="match status" value="1"/>
</dbReference>
<feature type="domain" description="Quinate/shikimate 5-dehydrogenase/glutamyl-tRNA reductase" evidence="16">
    <location>
        <begin position="171"/>
        <end position="306"/>
    </location>
</feature>
<dbReference type="Gene3D" id="3.30.460.30">
    <property type="entry name" value="Glutamyl-tRNA reductase, N-terminal domain"/>
    <property type="match status" value="1"/>
</dbReference>
<accession>A0A1L3GRE0</accession>
<reference evidence="18 19" key="1">
    <citation type="journal article" date="2017" name="Genome Announc.">
        <title>Complete Genome Sequences of Two Acetylene-Fermenting Pelobacter acetylenicus Strains.</title>
        <authorList>
            <person name="Sutton J.M."/>
            <person name="Baesman S.M."/>
            <person name="Fierst J.L."/>
            <person name="Poret-Peterson A.T."/>
            <person name="Oremland R.S."/>
            <person name="Dunlap D.S."/>
            <person name="Akob D.M."/>
        </authorList>
    </citation>
    <scope>NUCLEOTIDE SEQUENCE [LARGE SCALE GENOMIC DNA]</scope>
    <source>
        <strain evidence="18 19">SFB93</strain>
    </source>
</reference>
<organism evidence="18 19">
    <name type="scientific">Syntrophotalea acetylenivorans</name>
    <dbReference type="NCBI Taxonomy" id="1842532"/>
    <lineage>
        <taxon>Bacteria</taxon>
        <taxon>Pseudomonadati</taxon>
        <taxon>Thermodesulfobacteriota</taxon>
        <taxon>Desulfuromonadia</taxon>
        <taxon>Desulfuromonadales</taxon>
        <taxon>Syntrophotaleaceae</taxon>
        <taxon>Syntrophotalea</taxon>
    </lineage>
</organism>
<dbReference type="AlphaFoldDB" id="A0A1L3GRE0"/>
<dbReference type="NCBIfam" id="TIGR01035">
    <property type="entry name" value="hemA"/>
    <property type="match status" value="1"/>
</dbReference>
<evidence type="ECO:0000313" key="18">
    <source>
        <dbReference type="EMBL" id="APG28509.1"/>
    </source>
</evidence>
<dbReference type="InterPro" id="IPR036291">
    <property type="entry name" value="NAD(P)-bd_dom_sf"/>
</dbReference>